<sequence>MLKKVLAFCFIFILLFQTVPANAAEKVKRNWQDETIYFLMVDRYNNGDATNDRNVKVLDPVGFQGGDFKGIIDKLDFIKDQGFTTVMLTPIFKNDDRGYDGYRITDFYKTDDHFGTINDFKKLVSEVHKKKMKIIIDFPTNQVSANSSLVKDPKKKKKWFSEETNDQLVSFDHTNPEVNQYLVDAAKWWVTKTDIDGYLLSHANQSPTQFWKQFSSNVKSVKKDFYLLGEIDSKDNKLVKQYQQAGIDGTLDFRLNQPLRDSFANTNQSLKKVLSIEADNRKEFDQPSLMGAFFDNHNMIRYTRDMVINKQFPGTRWKLALTYLYTQPEIPIVYYGSEIAEDSGGVPENRKMMNFRTEKELIDYITMIGEIRQQQPALTKGSMEVLYEKNGMVVFKRQYKDQINLIGINNTDKTQVIKLSKDQLQNDKEELRGLISGGVVRAENGTFKLAFERETSEIYNVVEKTGINFMFIAILVLIWIVFFAFLFIVWKRGKQKKIQ</sequence>
<feature type="transmembrane region" description="Helical" evidence="11">
    <location>
        <begin position="469"/>
        <end position="490"/>
    </location>
</feature>
<evidence type="ECO:0000313" key="15">
    <source>
        <dbReference type="Proteomes" id="UP000595691"/>
    </source>
</evidence>
<dbReference type="PANTHER" id="PTHR10357">
    <property type="entry name" value="ALPHA-AMYLASE FAMILY MEMBER"/>
    <property type="match status" value="1"/>
</dbReference>
<dbReference type="InterPro" id="IPR006047">
    <property type="entry name" value="GH13_cat_dom"/>
</dbReference>
<evidence type="ECO:0000256" key="6">
    <source>
        <dbReference type="ARBA" id="ARBA00022729"/>
    </source>
</evidence>
<reference evidence="14 15" key="1">
    <citation type="submission" date="2020-11" db="EMBL/GenBank/DDBJ databases">
        <title>Taxonomic evaluation of the Bacillus sporothermodurans group of bacteria based on whole genome sequences.</title>
        <authorList>
            <person name="Fiedler G."/>
            <person name="Herbstmann A.-D."/>
            <person name="Doll E."/>
            <person name="Wenning M."/>
            <person name="Brinks E."/>
            <person name="Kabisch J."/>
            <person name="Breitenwieser F."/>
            <person name="Lappann M."/>
            <person name="Boehnlein C."/>
            <person name="Franz C."/>
        </authorList>
    </citation>
    <scope>NUCLEOTIDE SEQUENCE [LARGE SCALE GENOMIC DNA]</scope>
    <source>
        <strain evidence="14 15">JCM 19841</strain>
    </source>
</reference>
<evidence type="ECO:0000256" key="7">
    <source>
        <dbReference type="ARBA" id="ARBA00022801"/>
    </source>
</evidence>
<gene>
    <name evidence="14" type="ORF">I5776_14360</name>
</gene>
<evidence type="ECO:0000313" key="14">
    <source>
        <dbReference type="EMBL" id="QQZ08250.1"/>
    </source>
</evidence>
<keyword evidence="7" id="KW-0378">Hydrolase</keyword>
<dbReference type="InterPro" id="IPR017853">
    <property type="entry name" value="GH"/>
</dbReference>
<dbReference type="Proteomes" id="UP000595691">
    <property type="component" value="Chromosome"/>
</dbReference>
<keyword evidence="9" id="KW-0119">Carbohydrate metabolism</keyword>
<comment type="catalytic activity">
    <reaction evidence="1">
        <text>Endohydrolysis of (1-&gt;4)-alpha-D-glucosidic linkages in polysaccharides containing three or more (1-&gt;4)-alpha-linked D-glucose units.</text>
        <dbReference type="EC" id="3.2.1.1"/>
    </reaction>
</comment>
<dbReference type="Gene3D" id="3.20.20.80">
    <property type="entry name" value="Glycosidases"/>
    <property type="match status" value="1"/>
</dbReference>
<dbReference type="InterPro" id="IPR013777">
    <property type="entry name" value="A-amylase-like"/>
</dbReference>
<feature type="domain" description="Glycosyl hydrolase family 13 catalytic" evidence="13">
    <location>
        <begin position="38"/>
        <end position="372"/>
    </location>
</feature>
<keyword evidence="10" id="KW-0326">Glycosidase</keyword>
<dbReference type="Pfam" id="PF22026">
    <property type="entry name" value="Alpha-amylase_C_2"/>
    <property type="match status" value="1"/>
</dbReference>
<evidence type="ECO:0000259" key="13">
    <source>
        <dbReference type="SMART" id="SM00642"/>
    </source>
</evidence>
<feature type="chain" id="PRO_5047506435" description="alpha-amylase" evidence="12">
    <location>
        <begin position="24"/>
        <end position="499"/>
    </location>
</feature>
<evidence type="ECO:0000256" key="1">
    <source>
        <dbReference type="ARBA" id="ARBA00000548"/>
    </source>
</evidence>
<dbReference type="Gene3D" id="2.60.40.1180">
    <property type="entry name" value="Golgi alpha-mannosidase II"/>
    <property type="match status" value="1"/>
</dbReference>
<evidence type="ECO:0000256" key="9">
    <source>
        <dbReference type="ARBA" id="ARBA00023277"/>
    </source>
</evidence>
<evidence type="ECO:0000256" key="8">
    <source>
        <dbReference type="ARBA" id="ARBA00022837"/>
    </source>
</evidence>
<dbReference type="InterPro" id="IPR013780">
    <property type="entry name" value="Glyco_hydro_b"/>
</dbReference>
<comment type="cofactor">
    <cofactor evidence="2">
        <name>Ca(2+)</name>
        <dbReference type="ChEBI" id="CHEBI:29108"/>
    </cofactor>
</comment>
<evidence type="ECO:0000256" key="12">
    <source>
        <dbReference type="SAM" id="SignalP"/>
    </source>
</evidence>
<protein>
    <recommendedName>
        <fullName evidence="4">alpha-amylase</fullName>
        <ecNumber evidence="4">3.2.1.1</ecNumber>
    </recommendedName>
</protein>
<dbReference type="InterPro" id="IPR054174">
    <property type="entry name" value="Alpha-amylase-like_C"/>
</dbReference>
<evidence type="ECO:0000256" key="4">
    <source>
        <dbReference type="ARBA" id="ARBA00012595"/>
    </source>
</evidence>
<evidence type="ECO:0000256" key="3">
    <source>
        <dbReference type="ARBA" id="ARBA00008061"/>
    </source>
</evidence>
<keyword evidence="11" id="KW-1133">Transmembrane helix</keyword>
<proteinExistence type="inferred from homology"/>
<dbReference type="SMART" id="SM00642">
    <property type="entry name" value="Aamy"/>
    <property type="match status" value="1"/>
</dbReference>
<keyword evidence="6 12" id="KW-0732">Signal</keyword>
<accession>A0ABX7DYS6</accession>
<evidence type="ECO:0000256" key="2">
    <source>
        <dbReference type="ARBA" id="ARBA00001913"/>
    </source>
</evidence>
<feature type="signal peptide" evidence="12">
    <location>
        <begin position="1"/>
        <end position="23"/>
    </location>
</feature>
<keyword evidence="11" id="KW-0812">Transmembrane</keyword>
<keyword evidence="15" id="KW-1185">Reference proteome</keyword>
<name>A0ABX7DYS6_9BACI</name>
<dbReference type="EMBL" id="CP065425">
    <property type="protein sequence ID" value="QQZ08250.1"/>
    <property type="molecule type" value="Genomic_DNA"/>
</dbReference>
<dbReference type="PANTHER" id="PTHR10357:SF215">
    <property type="entry name" value="ALPHA-AMYLASE 1"/>
    <property type="match status" value="1"/>
</dbReference>
<evidence type="ECO:0000256" key="5">
    <source>
        <dbReference type="ARBA" id="ARBA00022723"/>
    </source>
</evidence>
<keyword evidence="11" id="KW-0472">Membrane</keyword>
<keyword evidence="8" id="KW-0106">Calcium</keyword>
<keyword evidence="5" id="KW-0479">Metal-binding</keyword>
<evidence type="ECO:0000256" key="11">
    <source>
        <dbReference type="SAM" id="Phobius"/>
    </source>
</evidence>
<dbReference type="SUPFAM" id="SSF51445">
    <property type="entry name" value="(Trans)glycosidases"/>
    <property type="match status" value="1"/>
</dbReference>
<comment type="similarity">
    <text evidence="3">Belongs to the glycosyl hydrolase 13 family.</text>
</comment>
<dbReference type="Pfam" id="PF00128">
    <property type="entry name" value="Alpha-amylase"/>
    <property type="match status" value="1"/>
</dbReference>
<dbReference type="EC" id="3.2.1.1" evidence="4"/>
<dbReference type="SUPFAM" id="SSF51011">
    <property type="entry name" value="Glycosyl hydrolase domain"/>
    <property type="match status" value="1"/>
</dbReference>
<evidence type="ECO:0000256" key="10">
    <source>
        <dbReference type="ARBA" id="ARBA00023295"/>
    </source>
</evidence>
<dbReference type="RefSeq" id="WP_202777069.1">
    <property type="nucleotide sequence ID" value="NZ_CP065425.1"/>
</dbReference>
<dbReference type="PIRSF" id="PIRSF001024">
    <property type="entry name" value="Alph-amyl_fung"/>
    <property type="match status" value="1"/>
</dbReference>
<organism evidence="14 15">
    <name type="scientific">Heyndrickxia vini</name>
    <dbReference type="NCBI Taxonomy" id="1476025"/>
    <lineage>
        <taxon>Bacteria</taxon>
        <taxon>Bacillati</taxon>
        <taxon>Bacillota</taxon>
        <taxon>Bacilli</taxon>
        <taxon>Bacillales</taxon>
        <taxon>Bacillaceae</taxon>
        <taxon>Heyndrickxia</taxon>
    </lineage>
</organism>